<keyword evidence="3" id="KW-1185">Reference proteome</keyword>
<dbReference type="Gene3D" id="1.10.275.10">
    <property type="entry name" value="Fumarase/aspartase (N-terminal domain)"/>
    <property type="match status" value="1"/>
</dbReference>
<dbReference type="Ensembl" id="ENSAPLT00000021213.1">
    <property type="protein sequence ID" value="ENSAPLP00000028978.1"/>
    <property type="gene ID" value="ENSAPLG00000026020.1"/>
</dbReference>
<dbReference type="InterPro" id="IPR008948">
    <property type="entry name" value="L-Aspartase-like"/>
</dbReference>
<evidence type="ECO:0000313" key="3">
    <source>
        <dbReference type="Proteomes" id="UP000016666"/>
    </source>
</evidence>
<dbReference type="SUPFAM" id="SSF48557">
    <property type="entry name" value="L-aspartase-like"/>
    <property type="match status" value="1"/>
</dbReference>
<proteinExistence type="predicted"/>
<reference evidence="2 3" key="1">
    <citation type="submission" date="2017-10" db="EMBL/GenBank/DDBJ databases">
        <title>A new Pekin duck reference genome.</title>
        <authorList>
            <person name="Hou Z.-C."/>
            <person name="Zhou Z.-K."/>
            <person name="Zhu F."/>
            <person name="Hou S.-S."/>
        </authorList>
    </citation>
    <scope>NUCLEOTIDE SEQUENCE [LARGE SCALE GENOMIC DNA]</scope>
</reference>
<reference evidence="2" key="3">
    <citation type="submission" date="2025-09" db="UniProtKB">
        <authorList>
            <consortium name="Ensembl"/>
        </authorList>
    </citation>
    <scope>IDENTIFICATION</scope>
</reference>
<organism evidence="2 3">
    <name type="scientific">Anas platyrhynchos platyrhynchos</name>
    <name type="common">Northern mallard</name>
    <dbReference type="NCBI Taxonomy" id="8840"/>
    <lineage>
        <taxon>Eukaryota</taxon>
        <taxon>Metazoa</taxon>
        <taxon>Chordata</taxon>
        <taxon>Craniata</taxon>
        <taxon>Vertebrata</taxon>
        <taxon>Euteleostomi</taxon>
        <taxon>Archelosauria</taxon>
        <taxon>Archosauria</taxon>
        <taxon>Dinosauria</taxon>
        <taxon>Saurischia</taxon>
        <taxon>Theropoda</taxon>
        <taxon>Coelurosauria</taxon>
        <taxon>Aves</taxon>
        <taxon>Neognathae</taxon>
        <taxon>Galloanserae</taxon>
        <taxon>Anseriformes</taxon>
        <taxon>Anatidae</taxon>
        <taxon>Anatinae</taxon>
        <taxon>Anas</taxon>
    </lineage>
</organism>
<feature type="compositionally biased region" description="Gly residues" evidence="1">
    <location>
        <begin position="96"/>
        <end position="108"/>
    </location>
</feature>
<evidence type="ECO:0000313" key="2">
    <source>
        <dbReference type="Ensembl" id="ENSAPLP00000028978.1"/>
    </source>
</evidence>
<protein>
    <recommendedName>
        <fullName evidence="4">Fumarate lyase N-terminal domain-containing protein</fullName>
    </recommendedName>
</protein>
<dbReference type="AlphaFoldDB" id="A0A493TSW2"/>
<dbReference type="Proteomes" id="UP000016666">
    <property type="component" value="Chromosome 20"/>
</dbReference>
<accession>A0A493TSW2</accession>
<dbReference type="GeneTree" id="ENSGT01020000230584"/>
<feature type="region of interest" description="Disordered" evidence="1">
    <location>
        <begin position="48"/>
        <end position="148"/>
    </location>
</feature>
<name>A0A493TSW2_ANAPP</name>
<sequence>MQMLSTSISTEQRLSEVDIQASIAYAKALEKAGILTKTELEKILSGLEKGKTTPQGTRGCASCAPPNTSERTDKQKIAVAAGWERQSRNTPVLPGGSRGGGGGWGAGHGATPPRRGGTSRPSPAPRRVKAGQQGLGTHGATGAALRTR</sequence>
<reference evidence="2" key="2">
    <citation type="submission" date="2025-08" db="UniProtKB">
        <authorList>
            <consortium name="Ensembl"/>
        </authorList>
    </citation>
    <scope>IDENTIFICATION</scope>
</reference>
<evidence type="ECO:0000256" key="1">
    <source>
        <dbReference type="SAM" id="MobiDB-lite"/>
    </source>
</evidence>
<dbReference type="GO" id="GO:0003824">
    <property type="term" value="F:catalytic activity"/>
    <property type="evidence" value="ECO:0007669"/>
    <property type="project" value="InterPro"/>
</dbReference>
<feature type="compositionally biased region" description="Low complexity" evidence="1">
    <location>
        <begin position="109"/>
        <end position="121"/>
    </location>
</feature>
<evidence type="ECO:0008006" key="4">
    <source>
        <dbReference type="Google" id="ProtNLM"/>
    </source>
</evidence>
<dbReference type="InterPro" id="IPR024083">
    <property type="entry name" value="Fumarase/histidase_N"/>
</dbReference>
<dbReference type="STRING" id="8840.ENSAPLP00000028978"/>